<dbReference type="PANTHER" id="PTHR11315">
    <property type="entry name" value="PROTEASE FAMILY C26 GAMMA-GLUTAMYL HYDROLASE"/>
    <property type="match status" value="1"/>
</dbReference>
<dbReference type="PROSITE" id="PS51273">
    <property type="entry name" value="GATASE_TYPE_1"/>
    <property type="match status" value="1"/>
</dbReference>
<evidence type="ECO:0000256" key="5">
    <source>
        <dbReference type="ARBA" id="ARBA00022801"/>
    </source>
</evidence>
<feature type="signal peptide" evidence="8">
    <location>
        <begin position="1"/>
        <end position="22"/>
    </location>
</feature>
<evidence type="ECO:0000256" key="4">
    <source>
        <dbReference type="ARBA" id="ARBA00022729"/>
    </source>
</evidence>
<organism evidence="9">
    <name type="scientific">Sipha flava</name>
    <name type="common">yellow sugarcane aphid</name>
    <dbReference type="NCBI Taxonomy" id="143950"/>
    <lineage>
        <taxon>Eukaryota</taxon>
        <taxon>Metazoa</taxon>
        <taxon>Ecdysozoa</taxon>
        <taxon>Arthropoda</taxon>
        <taxon>Hexapoda</taxon>
        <taxon>Insecta</taxon>
        <taxon>Pterygota</taxon>
        <taxon>Neoptera</taxon>
        <taxon>Paraneoptera</taxon>
        <taxon>Hemiptera</taxon>
        <taxon>Sternorrhyncha</taxon>
        <taxon>Aphidomorpha</taxon>
        <taxon>Aphidoidea</taxon>
        <taxon>Aphididae</taxon>
        <taxon>Sipha</taxon>
    </lineage>
</organism>
<sequence length="316" mass="36368">MKMNSSICLTFILFLMIKKITSNDKPIIGILTQEIYWSSFRDHLLPYKTYIAASYVKAIESSGGRVVPVFTNRTSKYYMEVASKVNGILVPGGGCSFNMTFGIGGSTNTIFKIAKHMNNIHDHFPVLGVCLGFELLLMASINGKYPFVNCHAYNISLPLELIPNMEEKSVLFQNMPKDIRKILLTEPVTVNSHGKCITPKNFTSMHLNQFWNSITINNVNNLTFISTIEAQRYPFVGLQFHPEKNAFEWERNYPHSLSAIHTVRYFYDWFVDECRKNKHAYTNITALKNELIYNYPSTYVGKFKSTTFEQVYFFNE</sequence>
<dbReference type="EMBL" id="GGMS01005301">
    <property type="protein sequence ID" value="MBY74504.1"/>
    <property type="molecule type" value="Transcribed_RNA"/>
</dbReference>
<evidence type="ECO:0000256" key="7">
    <source>
        <dbReference type="PROSITE-ProRule" id="PRU00607"/>
    </source>
</evidence>
<comment type="similarity">
    <text evidence="2">Belongs to the peptidase C26 family.</text>
</comment>
<dbReference type="GO" id="GO:0034722">
    <property type="term" value="F:gamma-glutamyl-peptidase activity"/>
    <property type="evidence" value="ECO:0007669"/>
    <property type="project" value="UniProtKB-UniRule"/>
</dbReference>
<evidence type="ECO:0000256" key="3">
    <source>
        <dbReference type="ARBA" id="ARBA00022525"/>
    </source>
</evidence>
<protein>
    <recommendedName>
        <fullName evidence="7">folate gamma-glutamyl hydrolase</fullName>
        <ecNumber evidence="7">3.4.19.9</ecNumber>
    </recommendedName>
</protein>
<feature type="active site" evidence="7">
    <location>
        <position position="241"/>
    </location>
</feature>
<comment type="subcellular location">
    <subcellularLocation>
        <location evidence="1">Secreted</location>
        <location evidence="1">Extracellular space</location>
    </subcellularLocation>
</comment>
<proteinExistence type="inferred from homology"/>
<dbReference type="AlphaFoldDB" id="A0A2S2Q9V2"/>
<reference evidence="9" key="1">
    <citation type="submission" date="2018-04" db="EMBL/GenBank/DDBJ databases">
        <title>Transcriptome assembly of Sipha flava.</title>
        <authorList>
            <person name="Scully E.D."/>
            <person name="Geib S.M."/>
            <person name="Palmer N.A."/>
            <person name="Koch K."/>
            <person name="Bradshaw J."/>
            <person name="Heng-Moss T."/>
            <person name="Sarath G."/>
        </authorList>
    </citation>
    <scope>NUCLEOTIDE SEQUENCE</scope>
</reference>
<feature type="chain" id="PRO_5015516437" description="folate gamma-glutamyl hydrolase" evidence="8">
    <location>
        <begin position="23"/>
        <end position="316"/>
    </location>
</feature>
<keyword evidence="5 7" id="KW-0378">Hydrolase</keyword>
<comment type="catalytic activity">
    <reaction evidence="7">
        <text>(6S)-5,6,7,8-tetrahydrofolyl-(gamma-L-Glu)(n) + (n-1) H2O = (6S)-5,6,7,8-tetrahydrofolate + (n-1) L-glutamate</text>
        <dbReference type="Rhea" id="RHEA:56784"/>
        <dbReference type="Rhea" id="RHEA-COMP:14738"/>
        <dbReference type="ChEBI" id="CHEBI:15377"/>
        <dbReference type="ChEBI" id="CHEBI:29985"/>
        <dbReference type="ChEBI" id="CHEBI:57453"/>
        <dbReference type="ChEBI" id="CHEBI:141005"/>
        <dbReference type="EC" id="3.4.19.9"/>
    </reaction>
</comment>
<feature type="active site" description="Nucleophile" evidence="6 7">
    <location>
        <position position="130"/>
    </location>
</feature>
<evidence type="ECO:0000256" key="8">
    <source>
        <dbReference type="SAM" id="SignalP"/>
    </source>
</evidence>
<evidence type="ECO:0000256" key="1">
    <source>
        <dbReference type="ARBA" id="ARBA00004239"/>
    </source>
</evidence>
<dbReference type="SUPFAM" id="SSF52317">
    <property type="entry name" value="Class I glutamine amidotransferase-like"/>
    <property type="match status" value="1"/>
</dbReference>
<dbReference type="GO" id="GO:0005576">
    <property type="term" value="C:extracellular region"/>
    <property type="evidence" value="ECO:0007669"/>
    <property type="project" value="UniProtKB-SubCell"/>
</dbReference>
<feature type="active site" description="Proton donor" evidence="6">
    <location>
        <position position="241"/>
    </location>
</feature>
<dbReference type="OrthoDB" id="64220at2759"/>
<dbReference type="PANTHER" id="PTHR11315:SF0">
    <property type="entry name" value="FOLATE GAMMA-GLUTAMYL HYDROLASE"/>
    <property type="match status" value="1"/>
</dbReference>
<dbReference type="PROSITE" id="PS51275">
    <property type="entry name" value="PEPTIDASE_C26_GGH"/>
    <property type="match status" value="1"/>
</dbReference>
<accession>A0A2S2Q9V2</accession>
<dbReference type="FunFam" id="3.40.50.880:FF:000024">
    <property type="entry name" value="Folate gamma-glutamyl hydrolase"/>
    <property type="match status" value="1"/>
</dbReference>
<gene>
    <name evidence="9" type="primary">gghA</name>
    <name evidence="9" type="ORF">g.170604</name>
</gene>
<dbReference type="InterPro" id="IPR015527">
    <property type="entry name" value="Pept_C26_g-glut_hydrolase"/>
</dbReference>
<evidence type="ECO:0000256" key="2">
    <source>
        <dbReference type="ARBA" id="ARBA00011083"/>
    </source>
</evidence>
<dbReference type="GO" id="GO:0046900">
    <property type="term" value="P:tetrahydrofolylpolyglutamate metabolic process"/>
    <property type="evidence" value="ECO:0007669"/>
    <property type="project" value="TreeGrafter"/>
</dbReference>
<keyword evidence="3" id="KW-0964">Secreted</keyword>
<dbReference type="InterPro" id="IPR029062">
    <property type="entry name" value="Class_I_gatase-like"/>
</dbReference>
<evidence type="ECO:0000313" key="9">
    <source>
        <dbReference type="EMBL" id="MBY74504.1"/>
    </source>
</evidence>
<dbReference type="Gene3D" id="3.40.50.880">
    <property type="match status" value="1"/>
</dbReference>
<dbReference type="EC" id="3.4.19.9" evidence="7"/>
<dbReference type="Pfam" id="PF07722">
    <property type="entry name" value="Peptidase_C26"/>
    <property type="match status" value="1"/>
</dbReference>
<evidence type="ECO:0000256" key="6">
    <source>
        <dbReference type="PIRSR" id="PIRSR615527-1"/>
    </source>
</evidence>
<dbReference type="InterPro" id="IPR011697">
    <property type="entry name" value="Peptidase_C26"/>
</dbReference>
<keyword evidence="4 8" id="KW-0732">Signal</keyword>
<dbReference type="GO" id="GO:0005773">
    <property type="term" value="C:vacuole"/>
    <property type="evidence" value="ECO:0007669"/>
    <property type="project" value="TreeGrafter"/>
</dbReference>
<name>A0A2S2Q9V2_9HEMI</name>